<dbReference type="InterPro" id="IPR004855">
    <property type="entry name" value="TFIIA_asu/bsu"/>
</dbReference>
<dbReference type="SUPFAM" id="SSF50784">
    <property type="entry name" value="Transcription factor IIA (TFIIA), beta-barrel domain"/>
    <property type="match status" value="1"/>
</dbReference>
<protein>
    <submittedName>
        <fullName evidence="7">Transcription initiation factor IIA subunit 1 isoform X1</fullName>
    </submittedName>
</protein>
<dbReference type="CDD" id="cd07976">
    <property type="entry name" value="TFIIA_alpha_beta_like"/>
    <property type="match status" value="2"/>
</dbReference>
<organism evidence="6 7">
    <name type="scientific">Drosophila arizonae</name>
    <name type="common">Fruit fly</name>
    <dbReference type="NCBI Taxonomy" id="7263"/>
    <lineage>
        <taxon>Eukaryota</taxon>
        <taxon>Metazoa</taxon>
        <taxon>Ecdysozoa</taxon>
        <taxon>Arthropoda</taxon>
        <taxon>Hexapoda</taxon>
        <taxon>Insecta</taxon>
        <taxon>Pterygota</taxon>
        <taxon>Neoptera</taxon>
        <taxon>Endopterygota</taxon>
        <taxon>Diptera</taxon>
        <taxon>Brachycera</taxon>
        <taxon>Muscomorpha</taxon>
        <taxon>Ephydroidea</taxon>
        <taxon>Drosophilidae</taxon>
        <taxon>Drosophila</taxon>
    </lineage>
</organism>
<dbReference type="PANTHER" id="PTHR12694:SF8">
    <property type="entry name" value="TRANSCRIPTION INITIATION FACTOR IIA SUBUNIT 1"/>
    <property type="match status" value="1"/>
</dbReference>
<proteinExistence type="inferred from homology"/>
<feature type="compositionally biased region" description="Acidic residues" evidence="5">
    <location>
        <begin position="285"/>
        <end position="338"/>
    </location>
</feature>
<dbReference type="RefSeq" id="XP_017860060.1">
    <property type="nucleotide sequence ID" value="XM_018004571.1"/>
</dbReference>
<dbReference type="InterPro" id="IPR009088">
    <property type="entry name" value="TFIIA_b-brl"/>
</dbReference>
<dbReference type="Gene3D" id="2.30.18.10">
    <property type="entry name" value="Transcription factor IIA (TFIIA), beta-barrel domain"/>
    <property type="match status" value="1"/>
</dbReference>
<feature type="compositionally biased region" description="Low complexity" evidence="5">
    <location>
        <begin position="78"/>
        <end position="101"/>
    </location>
</feature>
<sequence>MALCQTSVLKVYHAVIEDVINNVRDAFLDEGVDEQVLQEMKQIWRNKLLASKAVELNPEPGEPGHHPPPIVANNPKVSKSSKAANAKAKKAAAAAAASQQSNGGGTTAGTVTNSTDNNKLASPSIAGKSGNAITAAGSGMKNGIGSIKQEVTSQNPPPLHPTGGSTMLQKQQATGGGSTTAGQTPIPIVAQLDPNRIMPVNITLPSPPGSTNPESRVLTIQVPASALQENQLTQILTAHLISSIMSLPTTLASSVLQQHVNAALNNANHQKNLAISKQLDGALDSSEEDESEESDDNIDNDDDDDLDKDEDDDAEHEDAAEEEPLNSEDDVTDEDSAEVFDTDNVIVCQYDKITRSRNKWKFYLKDGIMNMRGKDYVFQKSNGDAEW</sequence>
<evidence type="ECO:0000256" key="5">
    <source>
        <dbReference type="SAM" id="MobiDB-lite"/>
    </source>
</evidence>
<reference evidence="6" key="1">
    <citation type="journal article" date="1997" name="Nucleic Acids Res.">
        <title>tRNAscan-SE: a program for improved detection of transfer RNA genes in genomic sequence.</title>
        <authorList>
            <person name="Lowe T.M."/>
            <person name="Eddy S.R."/>
        </authorList>
    </citation>
    <scope>NUCLEOTIDE SEQUENCE [LARGE SCALE GENOMIC DNA]</scope>
</reference>
<feature type="region of interest" description="Disordered" evidence="5">
    <location>
        <begin position="148"/>
        <end position="183"/>
    </location>
</feature>
<keyword evidence="6" id="KW-1185">Reference proteome</keyword>
<dbReference type="SUPFAM" id="SSF47396">
    <property type="entry name" value="Transcription factor IIA (TFIIA), alpha-helical domain"/>
    <property type="match status" value="1"/>
</dbReference>
<comment type="subcellular location">
    <subcellularLocation>
        <location evidence="1">Nucleus</location>
    </subcellularLocation>
</comment>
<evidence type="ECO:0000313" key="6">
    <source>
        <dbReference type="Proteomes" id="UP000694904"/>
    </source>
</evidence>
<dbReference type="GeneID" id="108611774"/>
<dbReference type="InterPro" id="IPR016024">
    <property type="entry name" value="ARM-type_fold"/>
</dbReference>
<name>A0ABM1NYM4_DROAR</name>
<evidence type="ECO:0000256" key="4">
    <source>
        <dbReference type="ARBA" id="ARBA00023242"/>
    </source>
</evidence>
<accession>A0ABM1NYM4</accession>
<dbReference type="SUPFAM" id="SSF48371">
    <property type="entry name" value="ARM repeat"/>
    <property type="match status" value="1"/>
</dbReference>
<keyword evidence="3" id="KW-0804">Transcription</keyword>
<evidence type="ECO:0000313" key="7">
    <source>
        <dbReference type="RefSeq" id="XP_017860060.1"/>
    </source>
</evidence>
<dbReference type="Proteomes" id="UP000694904">
    <property type="component" value="Chromosome 2"/>
</dbReference>
<comment type="similarity">
    <text evidence="2">Belongs to the TFIIA subunit 1 family.</text>
</comment>
<feature type="region of interest" description="Disordered" evidence="5">
    <location>
        <begin position="280"/>
        <end position="338"/>
    </location>
</feature>
<dbReference type="PANTHER" id="PTHR12694">
    <property type="entry name" value="TRANSCRIPTION INITIATION FACTOR IIA SUBUNIT 1"/>
    <property type="match status" value="1"/>
</dbReference>
<feature type="region of interest" description="Disordered" evidence="5">
    <location>
        <begin position="56"/>
        <end position="127"/>
    </location>
</feature>
<keyword evidence="4" id="KW-0539">Nucleus</keyword>
<evidence type="ECO:0000256" key="2">
    <source>
        <dbReference type="ARBA" id="ARBA00010059"/>
    </source>
</evidence>
<evidence type="ECO:0000256" key="1">
    <source>
        <dbReference type="ARBA" id="ARBA00004123"/>
    </source>
</evidence>
<reference evidence="7" key="3">
    <citation type="submission" date="2025-08" db="UniProtKB">
        <authorList>
            <consortium name="RefSeq"/>
        </authorList>
    </citation>
    <scope>IDENTIFICATION</scope>
    <source>
        <tissue evidence="7">Whole organism</tissue>
    </source>
</reference>
<evidence type="ECO:0000256" key="3">
    <source>
        <dbReference type="ARBA" id="ARBA00023163"/>
    </source>
</evidence>
<dbReference type="Gene3D" id="1.10.287.100">
    <property type="match status" value="1"/>
</dbReference>
<dbReference type="SMART" id="SM01371">
    <property type="entry name" value="TFIIA"/>
    <property type="match status" value="1"/>
</dbReference>
<gene>
    <name evidence="7" type="primary">LOC108611774</name>
</gene>
<dbReference type="Pfam" id="PF03153">
    <property type="entry name" value="TFIIA"/>
    <property type="match status" value="2"/>
</dbReference>
<reference evidence="6" key="2">
    <citation type="journal article" date="2016" name="G3 (Bethesda)">
        <title>Genome Evolution in Three Species of Cactophilic Drosophila.</title>
        <authorList>
            <person name="Sanchez-Flores A."/>
            <person name="Penazola F."/>
            <person name="Carpinteyro-Ponce J."/>
            <person name="Nazario-Yepiz N."/>
            <person name="Abreu-Goodger C."/>
            <person name="Machado C.A."/>
            <person name="Markow T.A."/>
        </authorList>
    </citation>
    <scope>NUCLEOTIDE SEQUENCE [LARGE SCALE GENOMIC DNA]</scope>
</reference>